<evidence type="ECO:0000256" key="2">
    <source>
        <dbReference type="ARBA" id="ARBA00004496"/>
    </source>
</evidence>
<name>A0ABQ7GEM2_DUNSA</name>
<reference evidence="10" key="1">
    <citation type="submission" date="2017-08" db="EMBL/GenBank/DDBJ databases">
        <authorList>
            <person name="Polle J.E."/>
            <person name="Barry K."/>
            <person name="Cushman J."/>
            <person name="Schmutz J."/>
            <person name="Tran D."/>
            <person name="Hathwaick L.T."/>
            <person name="Yim W.C."/>
            <person name="Jenkins J."/>
            <person name="Mckie-Krisberg Z.M."/>
            <person name="Prochnik S."/>
            <person name="Lindquist E."/>
            <person name="Dockter R.B."/>
            <person name="Adam C."/>
            <person name="Molina H."/>
            <person name="Bunkerborg J."/>
            <person name="Jin E."/>
            <person name="Buchheim M."/>
            <person name="Magnuson J."/>
        </authorList>
    </citation>
    <scope>NUCLEOTIDE SEQUENCE</scope>
    <source>
        <strain evidence="10">CCAP 19/18</strain>
    </source>
</reference>
<proteinExistence type="inferred from homology"/>
<evidence type="ECO:0000256" key="8">
    <source>
        <dbReference type="ARBA" id="ARBA00023242"/>
    </source>
</evidence>
<feature type="region of interest" description="Disordered" evidence="9">
    <location>
        <begin position="1"/>
        <end position="131"/>
    </location>
</feature>
<evidence type="ECO:0000313" key="11">
    <source>
        <dbReference type="Proteomes" id="UP000815325"/>
    </source>
</evidence>
<comment type="subcellular location">
    <subcellularLocation>
        <location evidence="2">Cytoplasm</location>
    </subcellularLocation>
    <subcellularLocation>
        <location evidence="1">Nucleus</location>
    </subcellularLocation>
</comment>
<keyword evidence="8" id="KW-0539">Nucleus</keyword>
<evidence type="ECO:0000256" key="7">
    <source>
        <dbReference type="ARBA" id="ARBA00022694"/>
    </source>
</evidence>
<keyword evidence="7" id="KW-0819">tRNA processing</keyword>
<sequence>MHTQEREARDAVVLPYEHQGQHGQYRTSDWRDYLPPSAGGRNPANAQHARHLAPARPSVPHPAAPANDNATAQPDSMNGPETSAQQQQAGKGQAVGEALGRILYVRDSDDGAASDGGLLDSDEDPDDDLDI</sequence>
<comment type="pathway">
    <text evidence="3">tRNA modification; 5-methoxycarbonylmethyl-2-thiouridine-tRNA biosynthesis.</text>
</comment>
<comment type="caution">
    <text evidence="10">The sequence shown here is derived from an EMBL/GenBank/DDBJ whole genome shotgun (WGS) entry which is preliminary data.</text>
</comment>
<evidence type="ECO:0000256" key="5">
    <source>
        <dbReference type="ARBA" id="ARBA00020264"/>
    </source>
</evidence>
<protein>
    <recommendedName>
        <fullName evidence="5">Elongator complex protein 5</fullName>
    </recommendedName>
</protein>
<feature type="compositionally biased region" description="Polar residues" evidence="9">
    <location>
        <begin position="68"/>
        <end position="83"/>
    </location>
</feature>
<evidence type="ECO:0000256" key="4">
    <source>
        <dbReference type="ARBA" id="ARBA00009567"/>
    </source>
</evidence>
<evidence type="ECO:0000313" key="10">
    <source>
        <dbReference type="EMBL" id="KAF5833055.1"/>
    </source>
</evidence>
<comment type="similarity">
    <text evidence="4">Belongs to the ELP5 family.</text>
</comment>
<organism evidence="10 11">
    <name type="scientific">Dunaliella salina</name>
    <name type="common">Green alga</name>
    <name type="synonym">Protococcus salinus</name>
    <dbReference type="NCBI Taxonomy" id="3046"/>
    <lineage>
        <taxon>Eukaryota</taxon>
        <taxon>Viridiplantae</taxon>
        <taxon>Chlorophyta</taxon>
        <taxon>core chlorophytes</taxon>
        <taxon>Chlorophyceae</taxon>
        <taxon>CS clade</taxon>
        <taxon>Chlamydomonadales</taxon>
        <taxon>Dunaliellaceae</taxon>
        <taxon>Dunaliella</taxon>
    </lineage>
</organism>
<dbReference type="PANTHER" id="PTHR15641:SF1">
    <property type="entry name" value="ELONGATOR COMPLEX PROTEIN 5"/>
    <property type="match status" value="1"/>
</dbReference>
<keyword evidence="6" id="KW-0963">Cytoplasm</keyword>
<dbReference type="EMBL" id="MU069833">
    <property type="protein sequence ID" value="KAF5833055.1"/>
    <property type="molecule type" value="Genomic_DNA"/>
</dbReference>
<accession>A0ABQ7GEM2</accession>
<feature type="compositionally biased region" description="Acidic residues" evidence="9">
    <location>
        <begin position="120"/>
        <end position="131"/>
    </location>
</feature>
<evidence type="ECO:0000256" key="6">
    <source>
        <dbReference type="ARBA" id="ARBA00022490"/>
    </source>
</evidence>
<evidence type="ECO:0000256" key="9">
    <source>
        <dbReference type="SAM" id="MobiDB-lite"/>
    </source>
</evidence>
<keyword evidence="11" id="KW-1185">Reference proteome</keyword>
<feature type="compositionally biased region" description="Basic and acidic residues" evidence="9">
    <location>
        <begin position="1"/>
        <end position="10"/>
    </location>
</feature>
<gene>
    <name evidence="10" type="ORF">DUNSADRAFT_10761</name>
</gene>
<dbReference type="InterPro" id="IPR019519">
    <property type="entry name" value="Elp5"/>
</dbReference>
<evidence type="ECO:0000256" key="1">
    <source>
        <dbReference type="ARBA" id="ARBA00004123"/>
    </source>
</evidence>
<dbReference type="Proteomes" id="UP000815325">
    <property type="component" value="Unassembled WGS sequence"/>
</dbReference>
<feature type="compositionally biased region" description="Low complexity" evidence="9">
    <location>
        <begin position="84"/>
        <end position="96"/>
    </location>
</feature>
<dbReference type="PANTHER" id="PTHR15641">
    <property type="entry name" value="ELONGATOR COMPLEX PROTEIN 5"/>
    <property type="match status" value="1"/>
</dbReference>
<evidence type="ECO:0000256" key="3">
    <source>
        <dbReference type="ARBA" id="ARBA00005043"/>
    </source>
</evidence>